<dbReference type="SUPFAM" id="SSF52540">
    <property type="entry name" value="P-loop containing nucleoside triphosphate hydrolases"/>
    <property type="match status" value="2"/>
</dbReference>
<dbReference type="Pfam" id="PF13872">
    <property type="entry name" value="AAA_34"/>
    <property type="match status" value="1"/>
</dbReference>
<dbReference type="GO" id="GO:0006355">
    <property type="term" value="P:regulation of DNA-templated transcription"/>
    <property type="evidence" value="ECO:0007669"/>
    <property type="project" value="InterPro"/>
</dbReference>
<evidence type="ECO:0000313" key="7">
    <source>
        <dbReference type="Proteomes" id="UP000549394"/>
    </source>
</evidence>
<proteinExistence type="inferred from homology"/>
<dbReference type="InterPro" id="IPR039187">
    <property type="entry name" value="SNO_AAA"/>
</dbReference>
<dbReference type="OrthoDB" id="421838at2759"/>
<evidence type="ECO:0000256" key="2">
    <source>
        <dbReference type="SAM" id="MobiDB-lite"/>
    </source>
</evidence>
<dbReference type="Pfam" id="PF25373">
    <property type="entry name" value="SBNO"/>
    <property type="match status" value="1"/>
</dbReference>
<dbReference type="InterPro" id="IPR027417">
    <property type="entry name" value="P-loop_NTPase"/>
</dbReference>
<reference evidence="6 7" key="1">
    <citation type="submission" date="2020-08" db="EMBL/GenBank/DDBJ databases">
        <authorList>
            <person name="Hejnol A."/>
        </authorList>
    </citation>
    <scope>NUCLEOTIDE SEQUENCE [LARGE SCALE GENOMIC DNA]</scope>
</reference>
<dbReference type="EMBL" id="CAJFCJ010000003">
    <property type="protein sequence ID" value="CAD5113144.1"/>
    <property type="molecule type" value="Genomic_DNA"/>
</dbReference>
<dbReference type="GO" id="GO:0005634">
    <property type="term" value="C:nucleus"/>
    <property type="evidence" value="ECO:0007669"/>
    <property type="project" value="TreeGrafter"/>
</dbReference>
<feature type="region of interest" description="Disordered" evidence="2">
    <location>
        <begin position="990"/>
        <end position="1011"/>
    </location>
</feature>
<dbReference type="Gene3D" id="3.40.50.300">
    <property type="entry name" value="P-loop containing nucleotide triphosphate hydrolases"/>
    <property type="match status" value="1"/>
</dbReference>
<evidence type="ECO:0000259" key="5">
    <source>
        <dbReference type="Pfam" id="PF25373"/>
    </source>
</evidence>
<keyword evidence="7" id="KW-1185">Reference proteome</keyword>
<organism evidence="6 7">
    <name type="scientific">Dimorphilus gyrociliatus</name>
    <dbReference type="NCBI Taxonomy" id="2664684"/>
    <lineage>
        <taxon>Eukaryota</taxon>
        <taxon>Metazoa</taxon>
        <taxon>Spiralia</taxon>
        <taxon>Lophotrochozoa</taxon>
        <taxon>Annelida</taxon>
        <taxon>Polychaeta</taxon>
        <taxon>Polychaeta incertae sedis</taxon>
        <taxon>Dinophilidae</taxon>
        <taxon>Dimorphilus</taxon>
    </lineage>
</organism>
<evidence type="ECO:0000256" key="1">
    <source>
        <dbReference type="ARBA" id="ARBA00006992"/>
    </source>
</evidence>
<comment type="similarity">
    <text evidence="1">Belongs to the SBNO family.</text>
</comment>
<dbReference type="InterPro" id="IPR026741">
    <property type="entry name" value="SNO"/>
</dbReference>
<feature type="domain" description="Strawberry notch helicase C" evidence="3">
    <location>
        <begin position="470"/>
        <end position="747"/>
    </location>
</feature>
<sequence length="1045" mass="117172">MEINDEITIESSKLLNEYEESTSNDDIYCAYQSKNLIESKKHPGDIVEASSLSAVSLPEPSYPISEWLKSNCPCFEQLSDLQIDGILYACQRHQLFLPNNTRAGFFLGDGAGVGKGRQIAGVIIDNYVRGRKKHVWFSVSSDLVVDARRDISDLGCTIKVINGCQELDSKTKALGLSSDYKEGVLFSTYAILSCPSRIRQIIDWCGGSEFEGCLGNEDASTKVASAVLHLQRTLSKARILYCSATGASDIKNIAFMERLGLWGDGTPFKSFNNILSNFNKGGLAMAEMLAMYMKAVGTYVCRSLSFKNAQFETKKIELTPKQEKTYNAAVKREIFVSLSTAVRRTKCSSKTINASFWSAHQRFFKQMCMAIKLPIVLEETKKALVSDSCVVIGLQSTGEAGLQASLKKNEKINDFISVCRHIVLQFITNHFPTTIENANMSSVKVEDEWCTQAKEKLCDYASKIELPNGCLDELINTLGGKDIVAEMTGRRYGLYKIKEKVHCISRYSDNDSLETTNVSERDKFMRGEKLIAVISDAASTGISLHADNRVLNKRRRIHVTWELPWSAEKAVQQLGRSLRSNQTSAPIYLLPVTNLSGEMRFASTVCKRLQHLGALTRGDRRAASEGAFAEFNFDNEFGKQALQTMYTAICRNSLPQGLAVQDLCKSYSDMTAMNKSLKECLFFVDLISEETAINVKENQNRDVSKFFNRILGLPVKKQKEIFEYFTSCMEYGIKKAKEEGRYAAGFLDITASSIAISDGPRRIFDHLLNIKIEHISLEIDRGMSWDSALNRLKLTSNTGDEGFFISKRDIYGRKRIVLATLKNSGDNIVIISRPSTGASKSEERLNDFQKRYKRLNKLSEAKEYWEEEHNRSASECIHGASCRLISCTIGKRKYQIDLLCGEILPILNQLENLVAQASSILSRAERTVRAVKVQLESGERIIGVRFPAHLLRTASEKLTYNGAGLQEETVMTVKDALLKKAFMKPPSIKDYFKSNSKKRRSTDTQPSVDKKQKKLSKCPVCNVSFDDSVKWTTQSMNDHMDNCVL</sequence>
<dbReference type="PANTHER" id="PTHR12706:SF33">
    <property type="entry name" value="PROTEIN WITH HELICASE_C DOMAIN"/>
    <property type="match status" value="1"/>
</dbReference>
<dbReference type="AlphaFoldDB" id="A0A7I8VBX9"/>
<dbReference type="GO" id="GO:0042393">
    <property type="term" value="F:histone binding"/>
    <property type="evidence" value="ECO:0007669"/>
    <property type="project" value="TreeGrafter"/>
</dbReference>
<protein>
    <submittedName>
        <fullName evidence="6">DgyrCDS2335</fullName>
    </submittedName>
</protein>
<evidence type="ECO:0000259" key="4">
    <source>
        <dbReference type="Pfam" id="PF13872"/>
    </source>
</evidence>
<name>A0A7I8VBX9_9ANNE</name>
<dbReference type="Pfam" id="PF13871">
    <property type="entry name" value="Helicase_C_4"/>
    <property type="match status" value="1"/>
</dbReference>
<dbReference type="PANTHER" id="PTHR12706">
    <property type="entry name" value="STRAWBERRY NOTCH-RELATED"/>
    <property type="match status" value="1"/>
</dbReference>
<dbReference type="InterPro" id="IPR026937">
    <property type="entry name" value="SBNO_Helicase_C_dom"/>
</dbReference>
<accession>A0A7I8VBX9</accession>
<feature type="domain" description="SBNO alpha/beta" evidence="5">
    <location>
        <begin position="783"/>
        <end position="892"/>
    </location>
</feature>
<comment type="caution">
    <text evidence="6">The sequence shown here is derived from an EMBL/GenBank/DDBJ whole genome shotgun (WGS) entry which is preliminary data.</text>
</comment>
<dbReference type="GO" id="GO:0031490">
    <property type="term" value="F:chromatin DNA binding"/>
    <property type="evidence" value="ECO:0007669"/>
    <property type="project" value="TreeGrafter"/>
</dbReference>
<feature type="domain" description="Strawberry notch AAA" evidence="4">
    <location>
        <begin position="41"/>
        <end position="328"/>
    </location>
</feature>
<evidence type="ECO:0000313" key="6">
    <source>
        <dbReference type="EMBL" id="CAD5113144.1"/>
    </source>
</evidence>
<gene>
    <name evidence="6" type="ORF">DGYR_LOCUS2180</name>
</gene>
<dbReference type="Proteomes" id="UP000549394">
    <property type="component" value="Unassembled WGS sequence"/>
</dbReference>
<dbReference type="InterPro" id="IPR057332">
    <property type="entry name" value="SBNO_a/b_dom"/>
</dbReference>
<evidence type="ECO:0000259" key="3">
    <source>
        <dbReference type="Pfam" id="PF13871"/>
    </source>
</evidence>